<dbReference type="Proteomes" id="UP000253551">
    <property type="component" value="Unassembled WGS sequence"/>
</dbReference>
<keyword evidence="2" id="KW-1185">Reference proteome</keyword>
<dbReference type="OrthoDB" id="2289841at2759"/>
<accession>A0A367JMB7</accession>
<organism evidence="1 2">
    <name type="scientific">Rhizopus stolonifer</name>
    <name type="common">Rhizopus nigricans</name>
    <dbReference type="NCBI Taxonomy" id="4846"/>
    <lineage>
        <taxon>Eukaryota</taxon>
        <taxon>Fungi</taxon>
        <taxon>Fungi incertae sedis</taxon>
        <taxon>Mucoromycota</taxon>
        <taxon>Mucoromycotina</taxon>
        <taxon>Mucoromycetes</taxon>
        <taxon>Mucorales</taxon>
        <taxon>Mucorineae</taxon>
        <taxon>Rhizopodaceae</taxon>
        <taxon>Rhizopus</taxon>
    </lineage>
</organism>
<gene>
    <name evidence="1" type="ORF">CU098_007732</name>
</gene>
<name>A0A367JMB7_RHIST</name>
<dbReference type="AlphaFoldDB" id="A0A367JMB7"/>
<reference evidence="1 2" key="1">
    <citation type="journal article" date="2018" name="G3 (Bethesda)">
        <title>Phylogenetic and Phylogenomic Definition of Rhizopus Species.</title>
        <authorList>
            <person name="Gryganskyi A.P."/>
            <person name="Golan J."/>
            <person name="Dolatabadi S."/>
            <person name="Mondo S."/>
            <person name="Robb S."/>
            <person name="Idnurm A."/>
            <person name="Muszewska A."/>
            <person name="Steczkiewicz K."/>
            <person name="Masonjones S."/>
            <person name="Liao H.L."/>
            <person name="Gajdeczka M.T."/>
            <person name="Anike F."/>
            <person name="Vuek A."/>
            <person name="Anishchenko I.M."/>
            <person name="Voigt K."/>
            <person name="de Hoog G.S."/>
            <person name="Smith M.E."/>
            <person name="Heitman J."/>
            <person name="Vilgalys R."/>
            <person name="Stajich J.E."/>
        </authorList>
    </citation>
    <scope>NUCLEOTIDE SEQUENCE [LARGE SCALE GENOMIC DNA]</scope>
    <source>
        <strain evidence="1 2">LSU 92-RS-03</strain>
    </source>
</reference>
<protein>
    <submittedName>
        <fullName evidence="1">Uncharacterized protein</fullName>
    </submittedName>
</protein>
<comment type="caution">
    <text evidence="1">The sequence shown here is derived from an EMBL/GenBank/DDBJ whole genome shotgun (WGS) entry which is preliminary data.</text>
</comment>
<evidence type="ECO:0000313" key="2">
    <source>
        <dbReference type="Proteomes" id="UP000253551"/>
    </source>
</evidence>
<sequence>MVDYLLSEVFVPGNDLISKAVLTDDRIINIICKNLQDHYMAVPNESLNKSAFDVVYRPKMALSEYPPIIIEIQENVNDEYMPPVERYSTLAFEKYISKFLVSSGPSAAY</sequence>
<proteinExistence type="predicted"/>
<dbReference type="EMBL" id="PJQM01003052">
    <property type="protein sequence ID" value="RCH91068.1"/>
    <property type="molecule type" value="Genomic_DNA"/>
</dbReference>
<evidence type="ECO:0000313" key="1">
    <source>
        <dbReference type="EMBL" id="RCH91068.1"/>
    </source>
</evidence>